<protein>
    <submittedName>
        <fullName evidence="1">Uncharacterized protein</fullName>
    </submittedName>
</protein>
<dbReference type="InParanoid" id="F0YED6"/>
<reference evidence="1 2" key="1">
    <citation type="journal article" date="2011" name="Proc. Natl. Acad. Sci. U.S.A.">
        <title>Niche of harmful alga Aureococcus anophagefferens revealed through ecogenomics.</title>
        <authorList>
            <person name="Gobler C.J."/>
            <person name="Berry D.L."/>
            <person name="Dyhrman S.T."/>
            <person name="Wilhelm S.W."/>
            <person name="Salamov A."/>
            <person name="Lobanov A.V."/>
            <person name="Zhang Y."/>
            <person name="Collier J.L."/>
            <person name="Wurch L.L."/>
            <person name="Kustka A.B."/>
            <person name="Dill B.D."/>
            <person name="Shah M."/>
            <person name="VerBerkmoes N.C."/>
            <person name="Kuo A."/>
            <person name="Terry A."/>
            <person name="Pangilinan J."/>
            <person name="Lindquist E.A."/>
            <person name="Lucas S."/>
            <person name="Paulsen I.T."/>
            <person name="Hattenrath-Lehmann T.K."/>
            <person name="Talmage S.C."/>
            <person name="Walker E.A."/>
            <person name="Koch F."/>
            <person name="Burson A.M."/>
            <person name="Marcoval M.A."/>
            <person name="Tang Y.Z."/>
            <person name="Lecleir G.R."/>
            <person name="Coyne K.J."/>
            <person name="Berg G.M."/>
            <person name="Bertrand E.M."/>
            <person name="Saito M.A."/>
            <person name="Gladyshev V.N."/>
            <person name="Grigoriev I.V."/>
        </authorList>
    </citation>
    <scope>NUCLEOTIDE SEQUENCE [LARGE SCALE GENOMIC DNA]</scope>
    <source>
        <strain evidence="2">CCMP 1984</strain>
    </source>
</reference>
<evidence type="ECO:0000313" key="1">
    <source>
        <dbReference type="EMBL" id="EGB06592.1"/>
    </source>
</evidence>
<dbReference type="OrthoDB" id="223830at2759"/>
<proteinExistence type="predicted"/>
<organism evidence="2">
    <name type="scientific">Aureococcus anophagefferens</name>
    <name type="common">Harmful bloom alga</name>
    <dbReference type="NCBI Taxonomy" id="44056"/>
    <lineage>
        <taxon>Eukaryota</taxon>
        <taxon>Sar</taxon>
        <taxon>Stramenopiles</taxon>
        <taxon>Ochrophyta</taxon>
        <taxon>Pelagophyceae</taxon>
        <taxon>Pelagomonadales</taxon>
        <taxon>Pelagomonadaceae</taxon>
        <taxon>Aureococcus</taxon>
    </lineage>
</organism>
<dbReference type="EMBL" id="GL833134">
    <property type="protein sequence ID" value="EGB06592.1"/>
    <property type="molecule type" value="Genomic_DNA"/>
</dbReference>
<dbReference type="KEGG" id="aaf:AURANDRAFT_71983"/>
<gene>
    <name evidence="1" type="ORF">AURANDRAFT_71983</name>
</gene>
<accession>F0YED6</accession>
<dbReference type="RefSeq" id="XP_009038766.1">
    <property type="nucleotide sequence ID" value="XM_009040518.1"/>
</dbReference>
<dbReference type="Proteomes" id="UP000002729">
    <property type="component" value="Unassembled WGS sequence"/>
</dbReference>
<evidence type="ECO:0000313" key="2">
    <source>
        <dbReference type="Proteomes" id="UP000002729"/>
    </source>
</evidence>
<dbReference type="AlphaFoldDB" id="F0YED6"/>
<keyword evidence="2" id="KW-1185">Reference proteome</keyword>
<name>F0YED6_AURAN</name>
<dbReference type="GeneID" id="20228490"/>
<sequence>MRAAWGCLALVAAAPRHEQQDALQSHQLKRWYDCVDPSGEAYGAAWLAHRDTVLAHRIDKKIAENTNMETGGWIPRELATPRQSVDLYDCGVEHLSWLERRIGLRDARGEAKETLDAELLDHLGARAERLRRRSARARTASPHRLSTVAVFPFFATSPDCGAQGRKRVIQVCFNVVLSTCSAADAAFARTSSGLPFFDVLLSDCHLDSQKRGRFFKPRAPARVVLAERRAANPSAGRRSLLGALTVARVREKLKSAKAWAPFHYVYYSEADQVLHVRDARRVIAVVDEGHYVSPHRMQPLAHPVDLPALAVKANQLWLPRWSRDDLRRIRNVGDYDNVTEVPAGAPHDMCCVGRARCDGAPGVMGSRATWSPWKVDAPALRLVKYDGSLAMIAAHQGNYGQLLFRGCTPVHEHNAALHGCPA</sequence>